<organism evidence="7 8">
    <name type="scientific">Desulfomarina profundi</name>
    <dbReference type="NCBI Taxonomy" id="2772557"/>
    <lineage>
        <taxon>Bacteria</taxon>
        <taxon>Pseudomonadati</taxon>
        <taxon>Thermodesulfobacteriota</taxon>
        <taxon>Desulfobulbia</taxon>
        <taxon>Desulfobulbales</taxon>
        <taxon>Desulfobulbaceae</taxon>
        <taxon>Desulfomarina</taxon>
    </lineage>
</organism>
<feature type="transmembrane region" description="Helical" evidence="6">
    <location>
        <begin position="50"/>
        <end position="77"/>
    </location>
</feature>
<dbReference type="KEGG" id="dbk:DGMP_05130"/>
<gene>
    <name evidence="7" type="ORF">DGMP_05130</name>
</gene>
<reference evidence="7" key="1">
    <citation type="submission" date="2020-09" db="EMBL/GenBank/DDBJ databases">
        <title>Desulfogranum mesoprofundum gen. nov., sp. nov., a novel mesophilic, sulfate-reducing chemolithoautotroph isolated from a deep-sea hydrothermal vent chimney in the Suiyo Seamount.</title>
        <authorList>
            <person name="Hashimoto Y."/>
            <person name="Nakagawa S."/>
        </authorList>
    </citation>
    <scope>NUCLEOTIDE SEQUENCE</scope>
    <source>
        <strain evidence="7">KT2</strain>
    </source>
</reference>
<dbReference type="EMBL" id="AP024086">
    <property type="protein sequence ID" value="BCL59820.1"/>
    <property type="molecule type" value="Genomic_DNA"/>
</dbReference>
<feature type="transmembrane region" description="Helical" evidence="6">
    <location>
        <begin position="338"/>
        <end position="357"/>
    </location>
</feature>
<evidence type="ECO:0000313" key="7">
    <source>
        <dbReference type="EMBL" id="BCL59820.1"/>
    </source>
</evidence>
<dbReference type="RefSeq" id="WP_228856005.1">
    <property type="nucleotide sequence ID" value="NZ_AP024086.1"/>
</dbReference>
<evidence type="ECO:0000256" key="3">
    <source>
        <dbReference type="ARBA" id="ARBA00022692"/>
    </source>
</evidence>
<dbReference type="GO" id="GO:0015920">
    <property type="term" value="P:lipopolysaccharide transport"/>
    <property type="evidence" value="ECO:0007669"/>
    <property type="project" value="TreeGrafter"/>
</dbReference>
<evidence type="ECO:0000256" key="6">
    <source>
        <dbReference type="SAM" id="Phobius"/>
    </source>
</evidence>
<keyword evidence="8" id="KW-1185">Reference proteome</keyword>
<dbReference type="GO" id="GO:0043190">
    <property type="term" value="C:ATP-binding cassette (ABC) transporter complex"/>
    <property type="evidence" value="ECO:0007669"/>
    <property type="project" value="TreeGrafter"/>
</dbReference>
<evidence type="ECO:0008006" key="9">
    <source>
        <dbReference type="Google" id="ProtNLM"/>
    </source>
</evidence>
<comment type="subcellular location">
    <subcellularLocation>
        <location evidence="1">Cell membrane</location>
        <topology evidence="1">Multi-pass membrane protein</topology>
    </subcellularLocation>
</comment>
<feature type="transmembrane region" description="Helical" evidence="6">
    <location>
        <begin position="12"/>
        <end position="30"/>
    </location>
</feature>
<protein>
    <recommendedName>
        <fullName evidence="9">Permease</fullName>
    </recommendedName>
</protein>
<dbReference type="PANTHER" id="PTHR33529">
    <property type="entry name" value="SLR0882 PROTEIN-RELATED"/>
    <property type="match status" value="1"/>
</dbReference>
<keyword evidence="3 6" id="KW-0812">Transmembrane</keyword>
<accession>A0A8D5FLD8</accession>
<feature type="transmembrane region" description="Helical" evidence="6">
    <location>
        <begin position="277"/>
        <end position="298"/>
    </location>
</feature>
<dbReference type="Proteomes" id="UP000826725">
    <property type="component" value="Chromosome"/>
</dbReference>
<evidence type="ECO:0000256" key="5">
    <source>
        <dbReference type="ARBA" id="ARBA00023136"/>
    </source>
</evidence>
<keyword evidence="2" id="KW-1003">Cell membrane</keyword>
<feature type="transmembrane region" description="Helical" evidence="6">
    <location>
        <begin position="305"/>
        <end position="326"/>
    </location>
</feature>
<evidence type="ECO:0000313" key="8">
    <source>
        <dbReference type="Proteomes" id="UP000826725"/>
    </source>
</evidence>
<evidence type="ECO:0000256" key="2">
    <source>
        <dbReference type="ARBA" id="ARBA00022475"/>
    </source>
</evidence>
<feature type="transmembrane region" description="Helical" evidence="6">
    <location>
        <begin position="98"/>
        <end position="122"/>
    </location>
</feature>
<proteinExistence type="predicted"/>
<dbReference type="InterPro" id="IPR005495">
    <property type="entry name" value="LptG/LptF_permease"/>
</dbReference>
<evidence type="ECO:0000256" key="1">
    <source>
        <dbReference type="ARBA" id="ARBA00004651"/>
    </source>
</evidence>
<evidence type="ECO:0000256" key="4">
    <source>
        <dbReference type="ARBA" id="ARBA00022989"/>
    </source>
</evidence>
<sequence length="361" mass="41102">MNLLNRYLLSQFIRYFFTVNAGFVSIYLLVDFFEKFDDFSNAGKPLSLALKYFIMTIPFIVDQLGPVLILLSGVISLGILNHSNELTALKAGGIPLRLIIRPFLVGAVLFTLLFVAAAEWLLPYTNATTNNIWYEQLKGKVPLGILRKNRYYYKGEHGFYSFGWPNTKNLVFTNFSYSEWDENYNIKELVTAEFADWSLKKNLWILKHGQIQEREGENYKITNFEIKQIILREQPEDFLVPENKSAELSLTELYMEIDRAEVEYQKRAATATFYGRISYMLLGIPLLLLGLPILLISYRKWGRDLSVAIPASCGLAFVAWGAWGALQSLAIAGYVSPLVAATSIHILFSLAGFILLVKNDR</sequence>
<dbReference type="PANTHER" id="PTHR33529:SF6">
    <property type="entry name" value="YJGP_YJGQ FAMILY PERMEASE"/>
    <property type="match status" value="1"/>
</dbReference>
<keyword evidence="5 6" id="KW-0472">Membrane</keyword>
<dbReference type="Pfam" id="PF03739">
    <property type="entry name" value="LptF_LptG"/>
    <property type="match status" value="1"/>
</dbReference>
<dbReference type="AlphaFoldDB" id="A0A8D5FLD8"/>
<name>A0A8D5FLD8_9BACT</name>
<keyword evidence="4 6" id="KW-1133">Transmembrane helix</keyword>